<dbReference type="Pfam" id="PF00593">
    <property type="entry name" value="TonB_dep_Rec_b-barrel"/>
    <property type="match status" value="1"/>
</dbReference>
<evidence type="ECO:0000313" key="17">
    <source>
        <dbReference type="Proteomes" id="UP001596031"/>
    </source>
</evidence>
<dbReference type="PANTHER" id="PTHR30069:SF29">
    <property type="entry name" value="HEMOGLOBIN AND HEMOGLOBIN-HAPTOGLOBIN-BINDING PROTEIN 1-RELATED"/>
    <property type="match status" value="1"/>
</dbReference>
<evidence type="ECO:0000256" key="2">
    <source>
        <dbReference type="ARBA" id="ARBA00009810"/>
    </source>
</evidence>
<dbReference type="InterPro" id="IPR039426">
    <property type="entry name" value="TonB-dep_rcpt-like"/>
</dbReference>
<dbReference type="Pfam" id="PF07715">
    <property type="entry name" value="Plug"/>
    <property type="match status" value="1"/>
</dbReference>
<keyword evidence="6 13" id="KW-0732">Signal</keyword>
<keyword evidence="8 11" id="KW-0472">Membrane</keyword>
<dbReference type="CDD" id="cd01347">
    <property type="entry name" value="ligand_gated_channel"/>
    <property type="match status" value="1"/>
</dbReference>
<protein>
    <submittedName>
        <fullName evidence="16">TonB-dependent receptor plug domain-containing protein</fullName>
    </submittedName>
</protein>
<sequence>MTIFSSLRRPRLRALVVPLAAALASHAQAGDPQAADFADLSIEELANIQVTSVSKKPEHLQDAPASVFVIGGDDIRQAGARSIPDALRLAPSLHVGQLSSYAYSISARGLNGSSNSAPNKLLVMIDGRSVYAPLFSGVFWDMQDVMLEDVERIEVISGPGGTMWGVNAVNGVINIITRSAQASQGSLAVLHGASDGGDVAFRQGGRRGDARWRVYGKVLTRTHGDTAAGTRVNDAWNQAQVGFRADWQRGGDVFSVNGNAYRGELEQPEPGAVVTGTALRLGDIDTHGANLAGRWERVLAGGGRLAVQAYIDHTRRDVPPAFSESLDIVDVQLQHALPAWGAHSLVWGLNYRHSWDDVANSEVIAFLPARDEQTWASLFAQDEIALRPDLRLTLGARIERNDYTGNELLPTARLAWRVHPRHALWTARSRSVRAPTRLDVDAYVPGRPPYLLRGGPRVRAEVANVFELGYRGQPLAGLSFSATLFHNEYDHLRTQEVDPTRTFITFGSLMEGAATGIEMWGSYQLSGAWRMSAGYTALHENLRLKAGSNDLAGPFNSGKNPEHTLQLRSNYSLDDKRELEVALRKVAALEHPAVPGYWALDARFGWRLRPHLEVSVVGRNLNGGHAEFRSIANRIELGRELGVKLVWQD</sequence>
<keyword evidence="17" id="KW-1185">Reference proteome</keyword>
<dbReference type="SUPFAM" id="SSF56935">
    <property type="entry name" value="Porins"/>
    <property type="match status" value="1"/>
</dbReference>
<feature type="chain" id="PRO_5045653436" evidence="13">
    <location>
        <begin position="30"/>
        <end position="649"/>
    </location>
</feature>
<evidence type="ECO:0000256" key="8">
    <source>
        <dbReference type="ARBA" id="ARBA00023136"/>
    </source>
</evidence>
<keyword evidence="9 16" id="KW-0675">Receptor</keyword>
<keyword evidence="7 12" id="KW-0798">TonB box</keyword>
<evidence type="ECO:0000259" key="15">
    <source>
        <dbReference type="Pfam" id="PF07715"/>
    </source>
</evidence>
<feature type="domain" description="TonB-dependent receptor plug" evidence="15">
    <location>
        <begin position="60"/>
        <end position="172"/>
    </location>
</feature>
<evidence type="ECO:0000256" key="11">
    <source>
        <dbReference type="PROSITE-ProRule" id="PRU01360"/>
    </source>
</evidence>
<proteinExistence type="inferred from homology"/>
<keyword evidence="10 11" id="KW-0998">Cell outer membrane</keyword>
<dbReference type="InterPro" id="IPR037066">
    <property type="entry name" value="Plug_dom_sf"/>
</dbReference>
<dbReference type="EMBL" id="JBHSMS010000058">
    <property type="protein sequence ID" value="MFC5513013.1"/>
    <property type="molecule type" value="Genomic_DNA"/>
</dbReference>
<dbReference type="Gene3D" id="2.170.130.10">
    <property type="entry name" value="TonB-dependent receptor, plug domain"/>
    <property type="match status" value="1"/>
</dbReference>
<evidence type="ECO:0000256" key="10">
    <source>
        <dbReference type="ARBA" id="ARBA00023237"/>
    </source>
</evidence>
<dbReference type="PANTHER" id="PTHR30069">
    <property type="entry name" value="TONB-DEPENDENT OUTER MEMBRANE RECEPTOR"/>
    <property type="match status" value="1"/>
</dbReference>
<evidence type="ECO:0000256" key="4">
    <source>
        <dbReference type="ARBA" id="ARBA00022452"/>
    </source>
</evidence>
<dbReference type="Proteomes" id="UP001596031">
    <property type="component" value="Unassembled WGS sequence"/>
</dbReference>
<accession>A0ABW0PKZ7</accession>
<name>A0ABW0PKZ7_9BURK</name>
<evidence type="ECO:0000256" key="7">
    <source>
        <dbReference type="ARBA" id="ARBA00023077"/>
    </source>
</evidence>
<dbReference type="InterPro" id="IPR012910">
    <property type="entry name" value="Plug_dom"/>
</dbReference>
<evidence type="ECO:0000256" key="9">
    <source>
        <dbReference type="ARBA" id="ARBA00023170"/>
    </source>
</evidence>
<dbReference type="PROSITE" id="PS52016">
    <property type="entry name" value="TONB_DEPENDENT_REC_3"/>
    <property type="match status" value="1"/>
</dbReference>
<feature type="domain" description="TonB-dependent receptor-like beta-barrel" evidence="14">
    <location>
        <begin position="206"/>
        <end position="621"/>
    </location>
</feature>
<keyword evidence="5 11" id="KW-0812">Transmembrane</keyword>
<keyword evidence="4 11" id="KW-1134">Transmembrane beta strand</keyword>
<evidence type="ECO:0000259" key="14">
    <source>
        <dbReference type="Pfam" id="PF00593"/>
    </source>
</evidence>
<gene>
    <name evidence="16" type="ORF">ACFPOU_18075</name>
</gene>
<evidence type="ECO:0000256" key="5">
    <source>
        <dbReference type="ARBA" id="ARBA00022692"/>
    </source>
</evidence>
<dbReference type="InterPro" id="IPR000531">
    <property type="entry name" value="Beta-barrel_TonB"/>
</dbReference>
<reference evidence="17" key="1">
    <citation type="journal article" date="2019" name="Int. J. Syst. Evol. Microbiol.">
        <title>The Global Catalogue of Microorganisms (GCM) 10K type strain sequencing project: providing services to taxonomists for standard genome sequencing and annotation.</title>
        <authorList>
            <consortium name="The Broad Institute Genomics Platform"/>
            <consortium name="The Broad Institute Genome Sequencing Center for Infectious Disease"/>
            <person name="Wu L."/>
            <person name="Ma J."/>
        </authorList>
    </citation>
    <scope>NUCLEOTIDE SEQUENCE [LARGE SCALE GENOMIC DNA]</scope>
    <source>
        <strain evidence="17">CCUG 38813</strain>
    </source>
</reference>
<evidence type="ECO:0000313" key="16">
    <source>
        <dbReference type="EMBL" id="MFC5513013.1"/>
    </source>
</evidence>
<evidence type="ECO:0000256" key="13">
    <source>
        <dbReference type="SAM" id="SignalP"/>
    </source>
</evidence>
<comment type="subcellular location">
    <subcellularLocation>
        <location evidence="1 11">Cell outer membrane</location>
        <topology evidence="1 11">Multi-pass membrane protein</topology>
    </subcellularLocation>
</comment>
<organism evidence="16 17">
    <name type="scientific">Massilia jejuensis</name>
    <dbReference type="NCBI Taxonomy" id="648894"/>
    <lineage>
        <taxon>Bacteria</taxon>
        <taxon>Pseudomonadati</taxon>
        <taxon>Pseudomonadota</taxon>
        <taxon>Betaproteobacteria</taxon>
        <taxon>Burkholderiales</taxon>
        <taxon>Oxalobacteraceae</taxon>
        <taxon>Telluria group</taxon>
        <taxon>Massilia</taxon>
    </lineage>
</organism>
<comment type="caution">
    <text evidence="16">The sequence shown here is derived from an EMBL/GenBank/DDBJ whole genome shotgun (WGS) entry which is preliminary data.</text>
</comment>
<dbReference type="Gene3D" id="2.40.170.20">
    <property type="entry name" value="TonB-dependent receptor, beta-barrel domain"/>
    <property type="match status" value="1"/>
</dbReference>
<feature type="signal peptide" evidence="13">
    <location>
        <begin position="1"/>
        <end position="29"/>
    </location>
</feature>
<dbReference type="RefSeq" id="WP_379724355.1">
    <property type="nucleotide sequence ID" value="NZ_JBHSMS010000058.1"/>
</dbReference>
<evidence type="ECO:0000256" key="12">
    <source>
        <dbReference type="RuleBase" id="RU003357"/>
    </source>
</evidence>
<dbReference type="InterPro" id="IPR036942">
    <property type="entry name" value="Beta-barrel_TonB_sf"/>
</dbReference>
<evidence type="ECO:0000256" key="1">
    <source>
        <dbReference type="ARBA" id="ARBA00004571"/>
    </source>
</evidence>
<evidence type="ECO:0000256" key="6">
    <source>
        <dbReference type="ARBA" id="ARBA00022729"/>
    </source>
</evidence>
<comment type="similarity">
    <text evidence="2 11 12">Belongs to the TonB-dependent receptor family.</text>
</comment>
<keyword evidence="3 11" id="KW-0813">Transport</keyword>
<evidence type="ECO:0000256" key="3">
    <source>
        <dbReference type="ARBA" id="ARBA00022448"/>
    </source>
</evidence>